<comment type="catalytic activity">
    <reaction evidence="1">
        <text>Thiol-dependent hydrolysis of ester, thioester, amide, peptide and isopeptide bonds formed by the C-terminal Gly of ubiquitin (a 76-residue protein attached to proteins as an intracellular targeting signal).</text>
        <dbReference type="EC" id="3.4.19.12"/>
    </reaction>
</comment>
<evidence type="ECO:0000313" key="10">
    <source>
        <dbReference type="EMBL" id="KKY28745.1"/>
    </source>
</evidence>
<dbReference type="GO" id="GO:0005829">
    <property type="term" value="C:cytosol"/>
    <property type="evidence" value="ECO:0007669"/>
    <property type="project" value="TreeGrafter"/>
</dbReference>
<dbReference type="PROSITE" id="PS50235">
    <property type="entry name" value="USP_3"/>
    <property type="match status" value="1"/>
</dbReference>
<evidence type="ECO:0000256" key="8">
    <source>
        <dbReference type="SAM" id="MobiDB-lite"/>
    </source>
</evidence>
<evidence type="ECO:0000256" key="3">
    <source>
        <dbReference type="ARBA" id="ARBA00012759"/>
    </source>
</evidence>
<evidence type="ECO:0000259" key="9">
    <source>
        <dbReference type="PROSITE" id="PS50235"/>
    </source>
</evidence>
<dbReference type="PANTHER" id="PTHR24006:SF758">
    <property type="entry name" value="UBIQUITIN CARBOXYL-TERMINAL HYDROLASE 36"/>
    <property type="match status" value="1"/>
</dbReference>
<dbReference type="GO" id="GO:0006508">
    <property type="term" value="P:proteolysis"/>
    <property type="evidence" value="ECO:0007669"/>
    <property type="project" value="UniProtKB-KW"/>
</dbReference>
<keyword evidence="7" id="KW-0788">Thiol protease</keyword>
<dbReference type="Proteomes" id="UP000034182">
    <property type="component" value="Unassembled WGS sequence"/>
</dbReference>
<gene>
    <name evidence="10" type="ORF">UCDDS831_g00131</name>
</gene>
<dbReference type="InterPro" id="IPR001394">
    <property type="entry name" value="Peptidase_C19_UCH"/>
</dbReference>
<proteinExistence type="inferred from homology"/>
<dbReference type="InterPro" id="IPR050164">
    <property type="entry name" value="Peptidase_C19"/>
</dbReference>
<sequence length="509" mass="57224">MSSNAHALPEARRKISIKFKKEPITKAGATAIKQTSNVFDASEDPEPITKPRLKAIEQNDNIFDDSGDPASTGEQHHASPVNHHPNQPFYLDAIGASVQRLEIPYVSVAASDPIVAGELIPCKSSAKRKLDDMLRAPLLFVPATRATMATEPARKRRRISTKTEEQDERRHTISHLNTESSRADLGATGLANHTGVHCYRRSCLQLLMNLPIFVNWIKLHGTSQKYHCPKFGCLACALRDLANVYWPAEGDRRSAQRVDRAVRAFDAAINKLPRCPGGSRAEQLRQQDAHEFMVFLLQNLSSSDPSKACMPLNELEALFGLKRFPRRTCRSCGHQETQDPVVWMVANVNLRHPRKGLDFKSYFDQFFYETLPPTIVCEQCRKKGHDRKQVVVDGPEILMVQLVRFAFDAYGRQSKIKDPVQFPLYLDLSEYFDDKKLQRPGTQRYKLTSVLQHAGSIGSGHYTAKVVSPKGIQDISDEHVEAPGAIKELLRPQEGGFTPYLLTYVRTSE</sequence>
<keyword evidence="5" id="KW-0833">Ubl conjugation pathway</keyword>
<dbReference type="PROSITE" id="PS00973">
    <property type="entry name" value="USP_2"/>
    <property type="match status" value="1"/>
</dbReference>
<comment type="similarity">
    <text evidence="2">Belongs to the peptidase C19 family.</text>
</comment>
<dbReference type="GO" id="GO:0005634">
    <property type="term" value="C:nucleus"/>
    <property type="evidence" value="ECO:0007669"/>
    <property type="project" value="TreeGrafter"/>
</dbReference>
<dbReference type="PANTHER" id="PTHR24006">
    <property type="entry name" value="UBIQUITIN CARBOXYL-TERMINAL HYDROLASE"/>
    <property type="match status" value="1"/>
</dbReference>
<keyword evidence="4" id="KW-0645">Protease</keyword>
<evidence type="ECO:0000256" key="4">
    <source>
        <dbReference type="ARBA" id="ARBA00022670"/>
    </source>
</evidence>
<organism evidence="10 11">
    <name type="scientific">Diplodia seriata</name>
    <dbReference type="NCBI Taxonomy" id="420778"/>
    <lineage>
        <taxon>Eukaryota</taxon>
        <taxon>Fungi</taxon>
        <taxon>Dikarya</taxon>
        <taxon>Ascomycota</taxon>
        <taxon>Pezizomycotina</taxon>
        <taxon>Dothideomycetes</taxon>
        <taxon>Dothideomycetes incertae sedis</taxon>
        <taxon>Botryosphaeriales</taxon>
        <taxon>Botryosphaeriaceae</taxon>
        <taxon>Diplodia</taxon>
    </lineage>
</organism>
<evidence type="ECO:0000256" key="1">
    <source>
        <dbReference type="ARBA" id="ARBA00000707"/>
    </source>
</evidence>
<dbReference type="AlphaFoldDB" id="A0A0G2HK73"/>
<feature type="region of interest" description="Disordered" evidence="8">
    <location>
        <begin position="61"/>
        <end position="86"/>
    </location>
</feature>
<reference evidence="10 11" key="1">
    <citation type="submission" date="2015-03" db="EMBL/GenBank/DDBJ databases">
        <authorList>
            <person name="Morales-Cruz A."/>
            <person name="Amrine K.C."/>
            <person name="Cantu D."/>
        </authorList>
    </citation>
    <scope>NUCLEOTIDE SEQUENCE [LARGE SCALE GENOMIC DNA]</scope>
    <source>
        <strain evidence="10">DS831</strain>
    </source>
</reference>
<evidence type="ECO:0000256" key="5">
    <source>
        <dbReference type="ARBA" id="ARBA00022786"/>
    </source>
</evidence>
<accession>A0A0G2HK73</accession>
<dbReference type="GO" id="GO:0016579">
    <property type="term" value="P:protein deubiquitination"/>
    <property type="evidence" value="ECO:0007669"/>
    <property type="project" value="InterPro"/>
</dbReference>
<evidence type="ECO:0000313" key="11">
    <source>
        <dbReference type="Proteomes" id="UP000034182"/>
    </source>
</evidence>
<dbReference type="Pfam" id="PF00443">
    <property type="entry name" value="UCH"/>
    <property type="match status" value="1"/>
</dbReference>
<feature type="compositionally biased region" description="Basic and acidic residues" evidence="8">
    <location>
        <begin position="161"/>
        <end position="171"/>
    </location>
</feature>
<dbReference type="InterPro" id="IPR038765">
    <property type="entry name" value="Papain-like_cys_pep_sf"/>
</dbReference>
<keyword evidence="6 10" id="KW-0378">Hydrolase</keyword>
<dbReference type="InterPro" id="IPR028889">
    <property type="entry name" value="USP"/>
</dbReference>
<protein>
    <recommendedName>
        <fullName evidence="3">ubiquitinyl hydrolase 1</fullName>
        <ecNumber evidence="3">3.4.19.12</ecNumber>
    </recommendedName>
</protein>
<dbReference type="EC" id="3.4.19.12" evidence="3"/>
<comment type="caution">
    <text evidence="10">The sequence shown here is derived from an EMBL/GenBank/DDBJ whole genome shotgun (WGS) entry which is preliminary data.</text>
</comment>
<feature type="region of interest" description="Disordered" evidence="8">
    <location>
        <begin position="150"/>
        <end position="178"/>
    </location>
</feature>
<dbReference type="GO" id="GO:0004843">
    <property type="term" value="F:cysteine-type deubiquitinase activity"/>
    <property type="evidence" value="ECO:0007669"/>
    <property type="project" value="UniProtKB-EC"/>
</dbReference>
<evidence type="ECO:0000256" key="7">
    <source>
        <dbReference type="ARBA" id="ARBA00022807"/>
    </source>
</evidence>
<feature type="domain" description="USP" evidence="9">
    <location>
        <begin position="188"/>
        <end position="507"/>
    </location>
</feature>
<dbReference type="Gene3D" id="3.90.70.10">
    <property type="entry name" value="Cysteine proteinases"/>
    <property type="match status" value="1"/>
</dbReference>
<dbReference type="InterPro" id="IPR018200">
    <property type="entry name" value="USP_CS"/>
</dbReference>
<evidence type="ECO:0000256" key="2">
    <source>
        <dbReference type="ARBA" id="ARBA00009085"/>
    </source>
</evidence>
<reference evidence="10 11" key="2">
    <citation type="submission" date="2015-05" db="EMBL/GenBank/DDBJ databases">
        <title>Distinctive expansion of gene families associated with plant cell wall degradation and secondary metabolism in the genomes of grapevine trunk pathogens.</title>
        <authorList>
            <person name="Lawrence D.P."/>
            <person name="Travadon R."/>
            <person name="Rolshausen P.E."/>
            <person name="Baumgartner K."/>
        </authorList>
    </citation>
    <scope>NUCLEOTIDE SEQUENCE [LARGE SCALE GENOMIC DNA]</scope>
    <source>
        <strain evidence="10">DS831</strain>
    </source>
</reference>
<evidence type="ECO:0000256" key="6">
    <source>
        <dbReference type="ARBA" id="ARBA00022801"/>
    </source>
</evidence>
<dbReference type="SUPFAM" id="SSF54001">
    <property type="entry name" value="Cysteine proteinases"/>
    <property type="match status" value="1"/>
</dbReference>
<dbReference type="EMBL" id="LAQI01000005">
    <property type="protein sequence ID" value="KKY28745.1"/>
    <property type="molecule type" value="Genomic_DNA"/>
</dbReference>
<dbReference type="CDD" id="cd02257">
    <property type="entry name" value="Peptidase_C19"/>
    <property type="match status" value="1"/>
</dbReference>
<name>A0A0G2HK73_9PEZI</name>